<dbReference type="Gene3D" id="2.40.33.20">
    <property type="entry name" value="PK beta-barrel domain-like"/>
    <property type="match status" value="1"/>
</dbReference>
<dbReference type="GO" id="GO:0030170">
    <property type="term" value="F:pyridoxal phosphate binding"/>
    <property type="evidence" value="ECO:0007669"/>
    <property type="project" value="InterPro"/>
</dbReference>
<evidence type="ECO:0000313" key="4">
    <source>
        <dbReference type="Proteomes" id="UP001055460"/>
    </source>
</evidence>
<feature type="domain" description="MOSC" evidence="2">
    <location>
        <begin position="32"/>
        <end position="169"/>
    </location>
</feature>
<keyword evidence="3" id="KW-0614">Plasmid</keyword>
<accession>A0A9Q8YD70</accession>
<sequence length="251" mass="27978">MVEQVPIALDALLIGTLTPIDDRGTLSGIDKHPALGPIHLGTTGFAGDHQGDLKRHGGPDKAVHHYPRDHYEAWVKDLGSVARLEQPGAFGENISALGLTERDVAVGDQFRLGKALLEVSQGRQPCWKLNRRFDLPDMARRVQQTGRTGWYYRVIETGLVSPGERMQLVERRYPEWTIARLWHYLYVDTLNCDALSEIADLAILPPNWRDYAAKRLQTRAVEDWSRRLDGEAPASTPGGAVEGRDQSLPNG</sequence>
<dbReference type="RefSeq" id="WP_060610794.1">
    <property type="nucleotide sequence ID" value="NZ_CAXURO020000002.1"/>
</dbReference>
<proteinExistence type="predicted"/>
<dbReference type="GO" id="GO:0030151">
    <property type="term" value="F:molybdenum ion binding"/>
    <property type="evidence" value="ECO:0007669"/>
    <property type="project" value="InterPro"/>
</dbReference>
<evidence type="ECO:0000259" key="2">
    <source>
        <dbReference type="PROSITE" id="PS51340"/>
    </source>
</evidence>
<dbReference type="AlphaFoldDB" id="A0A9Q8YD70"/>
<dbReference type="PANTHER" id="PTHR30212">
    <property type="entry name" value="PROTEIN YIIM"/>
    <property type="match status" value="1"/>
</dbReference>
<geneLocation type="plasmid" evidence="3 4">
    <name>pA</name>
</geneLocation>
<dbReference type="EMBL" id="CP098808">
    <property type="protein sequence ID" value="USJ26762.1"/>
    <property type="molecule type" value="Genomic_DNA"/>
</dbReference>
<name>A0A9Q8YD70_ENSAD</name>
<evidence type="ECO:0000256" key="1">
    <source>
        <dbReference type="SAM" id="MobiDB-lite"/>
    </source>
</evidence>
<gene>
    <name evidence="3" type="ORF">NE863_22755</name>
</gene>
<evidence type="ECO:0000313" key="3">
    <source>
        <dbReference type="EMBL" id="USJ26762.1"/>
    </source>
</evidence>
<protein>
    <submittedName>
        <fullName evidence="3">MOSC domain-containing protein</fullName>
    </submittedName>
</protein>
<dbReference type="InterPro" id="IPR011037">
    <property type="entry name" value="Pyrv_Knase-like_insert_dom_sf"/>
</dbReference>
<dbReference type="SUPFAM" id="SSF50800">
    <property type="entry name" value="PK beta-barrel domain-like"/>
    <property type="match status" value="1"/>
</dbReference>
<organism evidence="3 4">
    <name type="scientific">Ensifer adhaerens</name>
    <name type="common">Sinorhizobium morelense</name>
    <dbReference type="NCBI Taxonomy" id="106592"/>
    <lineage>
        <taxon>Bacteria</taxon>
        <taxon>Pseudomonadati</taxon>
        <taxon>Pseudomonadota</taxon>
        <taxon>Alphaproteobacteria</taxon>
        <taxon>Hyphomicrobiales</taxon>
        <taxon>Rhizobiaceae</taxon>
        <taxon>Sinorhizobium/Ensifer group</taxon>
        <taxon>Ensifer</taxon>
    </lineage>
</organism>
<dbReference type="InterPro" id="IPR005302">
    <property type="entry name" value="MoCF_Sase_C"/>
</dbReference>
<dbReference type="PROSITE" id="PS51340">
    <property type="entry name" value="MOSC"/>
    <property type="match status" value="1"/>
</dbReference>
<dbReference type="InterPro" id="IPR052353">
    <property type="entry name" value="Benzoxazolinone_Detox_Enz"/>
</dbReference>
<dbReference type="Pfam" id="PF03475">
    <property type="entry name" value="YiiM_3-alpha"/>
    <property type="match status" value="1"/>
</dbReference>
<dbReference type="Pfam" id="PF03473">
    <property type="entry name" value="MOSC"/>
    <property type="match status" value="1"/>
</dbReference>
<dbReference type="InterPro" id="IPR005163">
    <property type="entry name" value="Tri_helical_YiiM-like"/>
</dbReference>
<feature type="region of interest" description="Disordered" evidence="1">
    <location>
        <begin position="227"/>
        <end position="251"/>
    </location>
</feature>
<dbReference type="PANTHER" id="PTHR30212:SF2">
    <property type="entry name" value="PROTEIN YIIM"/>
    <property type="match status" value="1"/>
</dbReference>
<dbReference type="GO" id="GO:0003824">
    <property type="term" value="F:catalytic activity"/>
    <property type="evidence" value="ECO:0007669"/>
    <property type="project" value="InterPro"/>
</dbReference>
<dbReference type="Proteomes" id="UP001055460">
    <property type="component" value="Plasmid pA"/>
</dbReference>
<reference evidence="3" key="1">
    <citation type="submission" date="2022-06" db="EMBL/GenBank/DDBJ databases">
        <title>Physiological and biochemical characterization and genomic elucidation of a strain of the genus Ensifer adhaerens M8 that combines arsenic oxidation and chromium reduction.</title>
        <authorList>
            <person name="Li X."/>
            <person name="Yu c."/>
        </authorList>
    </citation>
    <scope>NUCLEOTIDE SEQUENCE</scope>
    <source>
        <strain evidence="3">M8</strain>
        <plasmid evidence="3">pA</plasmid>
    </source>
</reference>